<sequence length="442" mass="48861">MTRRPVPTRLVRFAFPFSHSNNNPMRNPGMGQYVSIAASDGSGRFDAYLALPASGKGPGVVIGQEIFGVNANMRAVADLYAEEGYVALVPDLFWRLQPGVDLGYDEAAFAKAIELFQRIDLDAAVDDIAACIEHLRQREEVVHAGIGFVGFCMGGKLAYLAATRTDVSCSVGYYGMGIEALLDEAKQIKGRLVLHFAEQDAYCPQQARDAILPCLRNLPKTELYLYPGVDHAFARVGGMHFDKPAYLMAHERSIAALKREIGPNFDLSALWDEHVRHEFDTRDVAATMATMVADPYVNHVPTLTGGVGQRELSRFYRHHFIHGNPPDMTLTPISRTVGALQVVDEFVMRFTHSCEIDWLLPGVPPTGRFVEIPMLGVVRFRGDRLYHEHIYWDQAGVLVQIGLLDPQGLPVAGVESARKLLDESLPSNRLMARWAASEGLGL</sequence>
<dbReference type="InterPro" id="IPR051049">
    <property type="entry name" value="Dienelactone_hydrolase-like"/>
</dbReference>
<dbReference type="Proteomes" id="UP000270834">
    <property type="component" value="Unassembled WGS sequence"/>
</dbReference>
<dbReference type="InterPro" id="IPR037401">
    <property type="entry name" value="SnoaL-like"/>
</dbReference>
<dbReference type="InterPro" id="IPR029058">
    <property type="entry name" value="AB_hydrolase_fold"/>
</dbReference>
<dbReference type="PANTHER" id="PTHR46623">
    <property type="entry name" value="CARBOXYMETHYLENEBUTENOLIDASE-RELATED"/>
    <property type="match status" value="1"/>
</dbReference>
<dbReference type="AlphaFoldDB" id="A0A3M5DAU9"/>
<dbReference type="SUPFAM" id="SSF54427">
    <property type="entry name" value="NTF2-like"/>
    <property type="match status" value="1"/>
</dbReference>
<dbReference type="PANTHER" id="PTHR46623:SF6">
    <property type="entry name" value="ALPHA_BETA-HYDROLASES SUPERFAMILY PROTEIN"/>
    <property type="match status" value="1"/>
</dbReference>
<dbReference type="EMBL" id="RBSQ01001203">
    <property type="protein sequence ID" value="RMS46754.1"/>
    <property type="molecule type" value="Genomic_DNA"/>
</dbReference>
<comment type="caution">
    <text evidence="3">The sequence shown here is derived from an EMBL/GenBank/DDBJ whole genome shotgun (WGS) entry which is preliminary data.</text>
</comment>
<protein>
    <recommendedName>
        <fullName evidence="5">Dienelactone hydrolase family protein</fullName>
    </recommendedName>
</protein>
<dbReference type="InterPro" id="IPR002925">
    <property type="entry name" value="Dienelactn_hydro"/>
</dbReference>
<dbReference type="Gene3D" id="3.40.50.1820">
    <property type="entry name" value="alpha/beta hydrolase"/>
    <property type="match status" value="1"/>
</dbReference>
<evidence type="ECO:0000313" key="4">
    <source>
        <dbReference type="Proteomes" id="UP000270834"/>
    </source>
</evidence>
<dbReference type="Pfam" id="PF12680">
    <property type="entry name" value="SnoaL_2"/>
    <property type="match status" value="1"/>
</dbReference>
<evidence type="ECO:0008006" key="5">
    <source>
        <dbReference type="Google" id="ProtNLM"/>
    </source>
</evidence>
<dbReference type="Gene3D" id="3.10.450.50">
    <property type="match status" value="1"/>
</dbReference>
<dbReference type="Pfam" id="PF01738">
    <property type="entry name" value="DLH"/>
    <property type="match status" value="1"/>
</dbReference>
<evidence type="ECO:0000313" key="3">
    <source>
        <dbReference type="EMBL" id="RMS46754.1"/>
    </source>
</evidence>
<dbReference type="InterPro" id="IPR032710">
    <property type="entry name" value="NTF2-like_dom_sf"/>
</dbReference>
<dbReference type="SUPFAM" id="SSF53474">
    <property type="entry name" value="alpha/beta-Hydrolases"/>
    <property type="match status" value="1"/>
</dbReference>
<evidence type="ECO:0000259" key="2">
    <source>
        <dbReference type="Pfam" id="PF12680"/>
    </source>
</evidence>
<dbReference type="GO" id="GO:0016787">
    <property type="term" value="F:hydrolase activity"/>
    <property type="evidence" value="ECO:0007669"/>
    <property type="project" value="InterPro"/>
</dbReference>
<reference evidence="3 4" key="1">
    <citation type="submission" date="2018-08" db="EMBL/GenBank/DDBJ databases">
        <title>Recombination of ecologically and evolutionarily significant loci maintains genetic cohesion in the Pseudomonas syringae species complex.</title>
        <authorList>
            <person name="Dillon M."/>
            <person name="Thakur S."/>
            <person name="Almeida R.N.D."/>
            <person name="Weir B.S."/>
            <person name="Guttman D.S."/>
        </authorList>
    </citation>
    <scope>NUCLEOTIDE SEQUENCE [LARGE SCALE GENOMIC DNA]</scope>
    <source>
        <strain evidence="3 4">ICMP 7846</strain>
    </source>
</reference>
<gene>
    <name evidence="3" type="ORF">ALP65_03946</name>
</gene>
<feature type="domain" description="Dienelactone hydrolase" evidence="1">
    <location>
        <begin position="45"/>
        <end position="258"/>
    </location>
</feature>
<feature type="domain" description="SnoaL-like" evidence="2">
    <location>
        <begin position="278"/>
        <end position="386"/>
    </location>
</feature>
<name>A0A3M5DAU9_PSEAI</name>
<organism evidence="3 4">
    <name type="scientific">Pseudomonas aeruginosa</name>
    <dbReference type="NCBI Taxonomy" id="287"/>
    <lineage>
        <taxon>Bacteria</taxon>
        <taxon>Pseudomonadati</taxon>
        <taxon>Pseudomonadota</taxon>
        <taxon>Gammaproteobacteria</taxon>
        <taxon>Pseudomonadales</taxon>
        <taxon>Pseudomonadaceae</taxon>
        <taxon>Pseudomonas</taxon>
    </lineage>
</organism>
<evidence type="ECO:0000259" key="1">
    <source>
        <dbReference type="Pfam" id="PF01738"/>
    </source>
</evidence>
<proteinExistence type="predicted"/>
<accession>A0A3M5DAU9</accession>